<reference evidence="3" key="1">
    <citation type="journal article" date="2021" name="PeerJ">
        <title>Extensive microbial diversity within the chicken gut microbiome revealed by metagenomics and culture.</title>
        <authorList>
            <person name="Gilroy R."/>
            <person name="Ravi A."/>
            <person name="Getino M."/>
            <person name="Pursley I."/>
            <person name="Horton D.L."/>
            <person name="Alikhan N.F."/>
            <person name="Baker D."/>
            <person name="Gharbi K."/>
            <person name="Hall N."/>
            <person name="Watson M."/>
            <person name="Adriaenssens E.M."/>
            <person name="Foster-Nyarko E."/>
            <person name="Jarju S."/>
            <person name="Secka A."/>
            <person name="Antonio M."/>
            <person name="Oren A."/>
            <person name="Chaudhuri R.R."/>
            <person name="La Ragione R."/>
            <person name="Hildebrand F."/>
            <person name="Pallen M.J."/>
        </authorList>
    </citation>
    <scope>NUCLEOTIDE SEQUENCE</scope>
    <source>
        <strain evidence="3">ChiHecec2B26-12326</strain>
    </source>
</reference>
<feature type="chain" id="PRO_5039087444" evidence="2">
    <location>
        <begin position="23"/>
        <end position="363"/>
    </location>
</feature>
<feature type="region of interest" description="Disordered" evidence="1">
    <location>
        <begin position="313"/>
        <end position="363"/>
    </location>
</feature>
<gene>
    <name evidence="3" type="primary">gldN</name>
    <name evidence="3" type="ORF">H9848_04615</name>
</gene>
<dbReference type="AlphaFoldDB" id="A0A9D1XQY9"/>
<comment type="caution">
    <text evidence="3">The sequence shown here is derived from an EMBL/GenBank/DDBJ whole genome shotgun (WGS) entry which is preliminary data.</text>
</comment>
<feature type="region of interest" description="Disordered" evidence="1">
    <location>
        <begin position="24"/>
        <end position="57"/>
    </location>
</feature>
<reference evidence="3" key="2">
    <citation type="submission" date="2021-04" db="EMBL/GenBank/DDBJ databases">
        <authorList>
            <person name="Gilroy R."/>
        </authorList>
    </citation>
    <scope>NUCLEOTIDE SEQUENCE</scope>
    <source>
        <strain evidence="3">ChiHecec2B26-12326</strain>
    </source>
</reference>
<dbReference type="NCBIfam" id="TIGR03523">
    <property type="entry name" value="GldN"/>
    <property type="match status" value="1"/>
</dbReference>
<protein>
    <submittedName>
        <fullName evidence="3">Gliding motility protein GldN</fullName>
    </submittedName>
</protein>
<feature type="compositionally biased region" description="Basic and acidic residues" evidence="1">
    <location>
        <begin position="44"/>
        <end position="53"/>
    </location>
</feature>
<sequence length="363" mass="42119">MRHLYYIALWAAALLMAAPLQAQEENESGTTTQQRRRSPQASRGAREEKKESGLPELTVRAQDLNERLTQEIGNARWTRVIYRQLDLMKEENAPLYYPTRPMNGQMNLFSTIFQLLGEGKVKAYEYLDGYEEFTDDRLIKFKDLLDRFYILYEEVPGRRGEEPTFVINESDIPSADVRSYYVKEAWYFDQNNSMFDVKILAICPILTSVGDMGETTMPMFWLPYENIRPYINTAYIMTSNLNNAMTFTMDDYFRRRMFEGDIIKTQNLMNQPLQAYCPTPDSLKNEQARIEKQLTGFEEALWYKPDSTLLAGDSKEAKKAAKRAAKEREKAEKQSSASKKETTVKTKAPKAQKSAPVRTVRRR</sequence>
<evidence type="ECO:0000256" key="2">
    <source>
        <dbReference type="SAM" id="SignalP"/>
    </source>
</evidence>
<dbReference type="InterPro" id="IPR019847">
    <property type="entry name" value="Gliding_motility_assoc_GldN"/>
</dbReference>
<keyword evidence="2" id="KW-0732">Signal</keyword>
<feature type="non-terminal residue" evidence="3">
    <location>
        <position position="363"/>
    </location>
</feature>
<proteinExistence type="predicted"/>
<accession>A0A9D1XQY9</accession>
<organism evidence="3 4">
    <name type="scientific">Candidatus Parabacteroides intestinigallinarum</name>
    <dbReference type="NCBI Taxonomy" id="2838722"/>
    <lineage>
        <taxon>Bacteria</taxon>
        <taxon>Pseudomonadati</taxon>
        <taxon>Bacteroidota</taxon>
        <taxon>Bacteroidia</taxon>
        <taxon>Bacteroidales</taxon>
        <taxon>Tannerellaceae</taxon>
        <taxon>Parabacteroides</taxon>
    </lineage>
</organism>
<evidence type="ECO:0000256" key="1">
    <source>
        <dbReference type="SAM" id="MobiDB-lite"/>
    </source>
</evidence>
<feature type="compositionally biased region" description="Basic and acidic residues" evidence="1">
    <location>
        <begin position="313"/>
        <end position="344"/>
    </location>
</feature>
<evidence type="ECO:0000313" key="4">
    <source>
        <dbReference type="Proteomes" id="UP000823847"/>
    </source>
</evidence>
<feature type="signal peptide" evidence="2">
    <location>
        <begin position="1"/>
        <end position="22"/>
    </location>
</feature>
<dbReference type="Proteomes" id="UP000823847">
    <property type="component" value="Unassembled WGS sequence"/>
</dbReference>
<dbReference type="Pfam" id="PF19841">
    <property type="entry name" value="GldN"/>
    <property type="match status" value="1"/>
</dbReference>
<dbReference type="EMBL" id="DXEN01000030">
    <property type="protein sequence ID" value="HIX85874.1"/>
    <property type="molecule type" value="Genomic_DNA"/>
</dbReference>
<evidence type="ECO:0000313" key="3">
    <source>
        <dbReference type="EMBL" id="HIX85874.1"/>
    </source>
</evidence>
<name>A0A9D1XQY9_9BACT</name>